<evidence type="ECO:0000256" key="5">
    <source>
        <dbReference type="ARBA" id="ARBA00023125"/>
    </source>
</evidence>
<dbReference type="RefSeq" id="WP_033118168.1">
    <property type="nucleotide sequence ID" value="NZ_CAUFHD010000025.1"/>
</dbReference>
<dbReference type="Proteomes" id="UP000245778">
    <property type="component" value="Unassembled WGS sequence"/>
</dbReference>
<dbReference type="CDD" id="cd17574">
    <property type="entry name" value="REC_OmpR"/>
    <property type="match status" value="1"/>
</dbReference>
<sequence length="229" mass="25944">MKKVLVLEDEANIRSFVVINLKRAGYEAIEAATGEEALAQLRRNPDIKVALLDIMLPDDMDGFEVCRRIRASDSKIGIIMLTARTQEMDKVTGLMTGADDYVTKPFSPAELTARVDALYRRTGGDVEMDAGEISQPPFLLNTRNRTLEKNGARVKLTQVEYSIMKLFMDNPGKALSREEILDAVWGRDYFGELKIVDVNIRRLRIKIEDDPTNPSYITTVWGYGYKWGF</sequence>
<dbReference type="InterPro" id="IPR016032">
    <property type="entry name" value="Sig_transdc_resp-reg_C-effctor"/>
</dbReference>
<feature type="DNA-binding region" description="OmpR/PhoB-type" evidence="9">
    <location>
        <begin position="130"/>
        <end position="229"/>
    </location>
</feature>
<dbReference type="SUPFAM" id="SSF52172">
    <property type="entry name" value="CheY-like"/>
    <property type="match status" value="1"/>
</dbReference>
<keyword evidence="2 8" id="KW-0597">Phosphoprotein</keyword>
<dbReference type="OrthoDB" id="9790442at2"/>
<comment type="function">
    <text evidence="7">May play the central regulatory role in sporulation. It may be an element of the effector pathway responsible for the activation of sporulation genes in response to nutritional stress. Spo0A may act in concert with spo0H (a sigma factor) to control the expression of some genes that are critical to the sporulation process.</text>
</comment>
<accession>A0A2U1BD81</accession>
<evidence type="ECO:0000259" key="11">
    <source>
        <dbReference type="PROSITE" id="PS51755"/>
    </source>
</evidence>
<dbReference type="GeneID" id="93228593"/>
<dbReference type="CDD" id="cd00383">
    <property type="entry name" value="trans_reg_C"/>
    <property type="match status" value="1"/>
</dbReference>
<dbReference type="PROSITE" id="PS50110">
    <property type="entry name" value="RESPONSE_REGULATORY"/>
    <property type="match status" value="1"/>
</dbReference>
<name>A0A2U1BD81_9FIRM</name>
<evidence type="ECO:0000256" key="3">
    <source>
        <dbReference type="ARBA" id="ARBA00023012"/>
    </source>
</evidence>
<evidence type="ECO:0000256" key="4">
    <source>
        <dbReference type="ARBA" id="ARBA00023015"/>
    </source>
</evidence>
<dbReference type="PANTHER" id="PTHR48111:SF54">
    <property type="entry name" value="STAGE 0 SPORULATION PROTEIN A HOMOLOG"/>
    <property type="match status" value="1"/>
</dbReference>
<dbReference type="InterPro" id="IPR036388">
    <property type="entry name" value="WH-like_DNA-bd_sf"/>
</dbReference>
<evidence type="ECO:0000256" key="6">
    <source>
        <dbReference type="ARBA" id="ARBA00023163"/>
    </source>
</evidence>
<dbReference type="PROSITE" id="PS51755">
    <property type="entry name" value="OMPR_PHOB"/>
    <property type="match status" value="1"/>
</dbReference>
<keyword evidence="6" id="KW-0804">Transcription</keyword>
<organism evidence="12 13">
    <name type="scientific">Intestinimonas butyriciproducens</name>
    <dbReference type="NCBI Taxonomy" id="1297617"/>
    <lineage>
        <taxon>Bacteria</taxon>
        <taxon>Bacillati</taxon>
        <taxon>Bacillota</taxon>
        <taxon>Clostridia</taxon>
        <taxon>Eubacteriales</taxon>
        <taxon>Intestinimonas</taxon>
    </lineage>
</organism>
<dbReference type="SMART" id="SM00448">
    <property type="entry name" value="REC"/>
    <property type="match status" value="1"/>
</dbReference>
<dbReference type="GO" id="GO:0005829">
    <property type="term" value="C:cytosol"/>
    <property type="evidence" value="ECO:0007669"/>
    <property type="project" value="TreeGrafter"/>
</dbReference>
<dbReference type="AlphaFoldDB" id="A0A2U1BD81"/>
<evidence type="ECO:0000256" key="7">
    <source>
        <dbReference type="ARBA" id="ARBA00024867"/>
    </source>
</evidence>
<comment type="caution">
    <text evidence="12">The sequence shown here is derived from an EMBL/GenBank/DDBJ whole genome shotgun (WGS) entry which is preliminary data.</text>
</comment>
<dbReference type="SUPFAM" id="SSF46894">
    <property type="entry name" value="C-terminal effector domain of the bipartite response regulators"/>
    <property type="match status" value="1"/>
</dbReference>
<dbReference type="SMART" id="SM00862">
    <property type="entry name" value="Trans_reg_C"/>
    <property type="match status" value="1"/>
</dbReference>
<feature type="domain" description="Response regulatory" evidence="10">
    <location>
        <begin position="3"/>
        <end position="119"/>
    </location>
</feature>
<evidence type="ECO:0000259" key="10">
    <source>
        <dbReference type="PROSITE" id="PS50110"/>
    </source>
</evidence>
<protein>
    <recommendedName>
        <fullName evidence="1">Stage 0 sporulation protein A homolog</fullName>
    </recommendedName>
</protein>
<dbReference type="GO" id="GO:0000156">
    <property type="term" value="F:phosphorelay response regulator activity"/>
    <property type="evidence" value="ECO:0007669"/>
    <property type="project" value="TreeGrafter"/>
</dbReference>
<dbReference type="GO" id="GO:0032993">
    <property type="term" value="C:protein-DNA complex"/>
    <property type="evidence" value="ECO:0007669"/>
    <property type="project" value="TreeGrafter"/>
</dbReference>
<dbReference type="EMBL" id="QEKK01000014">
    <property type="protein sequence ID" value="PVY46626.1"/>
    <property type="molecule type" value="Genomic_DNA"/>
</dbReference>
<reference evidence="12 13" key="1">
    <citation type="submission" date="2018-04" db="EMBL/GenBank/DDBJ databases">
        <title>Genomic Encyclopedia of Type Strains, Phase IV (KMG-IV): sequencing the most valuable type-strain genomes for metagenomic binning, comparative biology and taxonomic classification.</title>
        <authorList>
            <person name="Goeker M."/>
        </authorList>
    </citation>
    <scope>NUCLEOTIDE SEQUENCE [LARGE SCALE GENOMIC DNA]</scope>
    <source>
        <strain evidence="12 13">DSM 26588</strain>
    </source>
</reference>
<dbReference type="Gene3D" id="1.10.10.10">
    <property type="entry name" value="Winged helix-like DNA-binding domain superfamily/Winged helix DNA-binding domain"/>
    <property type="match status" value="1"/>
</dbReference>
<evidence type="ECO:0000313" key="12">
    <source>
        <dbReference type="EMBL" id="PVY46626.1"/>
    </source>
</evidence>
<gene>
    <name evidence="12" type="ORF">C7373_11426</name>
</gene>
<evidence type="ECO:0000256" key="8">
    <source>
        <dbReference type="PROSITE-ProRule" id="PRU00169"/>
    </source>
</evidence>
<dbReference type="InterPro" id="IPR039420">
    <property type="entry name" value="WalR-like"/>
</dbReference>
<evidence type="ECO:0000256" key="2">
    <source>
        <dbReference type="ARBA" id="ARBA00022553"/>
    </source>
</evidence>
<dbReference type="InterPro" id="IPR001789">
    <property type="entry name" value="Sig_transdc_resp-reg_receiver"/>
</dbReference>
<evidence type="ECO:0000256" key="1">
    <source>
        <dbReference type="ARBA" id="ARBA00018672"/>
    </source>
</evidence>
<keyword evidence="3" id="KW-0902">Two-component regulatory system</keyword>
<dbReference type="Gene3D" id="6.10.250.690">
    <property type="match status" value="1"/>
</dbReference>
<dbReference type="Gene3D" id="3.40.50.2300">
    <property type="match status" value="1"/>
</dbReference>
<dbReference type="PANTHER" id="PTHR48111">
    <property type="entry name" value="REGULATOR OF RPOS"/>
    <property type="match status" value="1"/>
</dbReference>
<dbReference type="InterPro" id="IPR001867">
    <property type="entry name" value="OmpR/PhoB-type_DNA-bd"/>
</dbReference>
<keyword evidence="5 9" id="KW-0238">DNA-binding</keyword>
<feature type="domain" description="OmpR/PhoB-type" evidence="11">
    <location>
        <begin position="130"/>
        <end position="229"/>
    </location>
</feature>
<keyword evidence="4" id="KW-0805">Transcription regulation</keyword>
<dbReference type="Pfam" id="PF00486">
    <property type="entry name" value="Trans_reg_C"/>
    <property type="match status" value="1"/>
</dbReference>
<evidence type="ECO:0000313" key="13">
    <source>
        <dbReference type="Proteomes" id="UP000245778"/>
    </source>
</evidence>
<proteinExistence type="predicted"/>
<feature type="modified residue" description="4-aspartylphosphate" evidence="8">
    <location>
        <position position="53"/>
    </location>
</feature>
<dbReference type="GO" id="GO:0000976">
    <property type="term" value="F:transcription cis-regulatory region binding"/>
    <property type="evidence" value="ECO:0007669"/>
    <property type="project" value="TreeGrafter"/>
</dbReference>
<dbReference type="GO" id="GO:0006355">
    <property type="term" value="P:regulation of DNA-templated transcription"/>
    <property type="evidence" value="ECO:0007669"/>
    <property type="project" value="InterPro"/>
</dbReference>
<evidence type="ECO:0000256" key="9">
    <source>
        <dbReference type="PROSITE-ProRule" id="PRU01091"/>
    </source>
</evidence>
<dbReference type="FunFam" id="1.10.10.10:FF:000018">
    <property type="entry name" value="DNA-binding response regulator ResD"/>
    <property type="match status" value="1"/>
</dbReference>
<dbReference type="InterPro" id="IPR011006">
    <property type="entry name" value="CheY-like_superfamily"/>
</dbReference>
<dbReference type="Pfam" id="PF00072">
    <property type="entry name" value="Response_reg"/>
    <property type="match status" value="1"/>
</dbReference>